<dbReference type="AlphaFoldDB" id="A0A8J6LVP3"/>
<dbReference type="SMART" id="SM00530">
    <property type="entry name" value="HTH_XRE"/>
    <property type="match status" value="1"/>
</dbReference>
<gene>
    <name evidence="3" type="ORF">H8K20_08650</name>
</gene>
<dbReference type="Gene3D" id="1.10.260.40">
    <property type="entry name" value="lambda repressor-like DNA-binding domains"/>
    <property type="match status" value="1"/>
</dbReference>
<protein>
    <submittedName>
        <fullName evidence="3">Helix-turn-helix transcriptional regulator</fullName>
    </submittedName>
</protein>
<dbReference type="EMBL" id="JACOGI010000001">
    <property type="protein sequence ID" value="MBC3516465.1"/>
    <property type="molecule type" value="Genomic_DNA"/>
</dbReference>
<dbReference type="PANTHER" id="PTHR46558:SF4">
    <property type="entry name" value="DNA-BIDING PHAGE PROTEIN"/>
    <property type="match status" value="1"/>
</dbReference>
<dbReference type="Pfam" id="PF01381">
    <property type="entry name" value="HTH_3"/>
    <property type="match status" value="1"/>
</dbReference>
<dbReference type="RefSeq" id="WP_105204894.1">
    <property type="nucleotide sequence ID" value="NZ_JACOGI010000001.1"/>
</dbReference>
<evidence type="ECO:0000313" key="3">
    <source>
        <dbReference type="EMBL" id="MBC3516465.1"/>
    </source>
</evidence>
<evidence type="ECO:0000256" key="1">
    <source>
        <dbReference type="ARBA" id="ARBA00023125"/>
    </source>
</evidence>
<evidence type="ECO:0000259" key="2">
    <source>
        <dbReference type="PROSITE" id="PS50943"/>
    </source>
</evidence>
<dbReference type="SUPFAM" id="SSF47413">
    <property type="entry name" value="lambda repressor-like DNA-binding domains"/>
    <property type="match status" value="1"/>
</dbReference>
<evidence type="ECO:0000313" key="4">
    <source>
        <dbReference type="Proteomes" id="UP000597668"/>
    </source>
</evidence>
<keyword evidence="1" id="KW-0238">DNA-binding</keyword>
<proteinExistence type="predicted"/>
<feature type="domain" description="HTH cro/C1-type" evidence="2">
    <location>
        <begin position="5"/>
        <end position="59"/>
    </location>
</feature>
<reference evidence="3" key="1">
    <citation type="submission" date="2020-08" db="EMBL/GenBank/DDBJ databases">
        <authorList>
            <person name="Liu C."/>
            <person name="Sun Q."/>
        </authorList>
    </citation>
    <scope>NUCLEOTIDE SEQUENCE</scope>
    <source>
        <strain evidence="3">NSJ-65</strain>
    </source>
</reference>
<dbReference type="OrthoDB" id="2064916at2"/>
<dbReference type="Proteomes" id="UP000597668">
    <property type="component" value="Unassembled WGS sequence"/>
</dbReference>
<dbReference type="CDD" id="cd00093">
    <property type="entry name" value="HTH_XRE"/>
    <property type="match status" value="1"/>
</dbReference>
<comment type="caution">
    <text evidence="3">The sequence shown here is derived from an EMBL/GenBank/DDBJ whole genome shotgun (WGS) entry which is preliminary data.</text>
</comment>
<dbReference type="GO" id="GO:0003677">
    <property type="term" value="F:DNA binding"/>
    <property type="evidence" value="ECO:0007669"/>
    <property type="project" value="UniProtKB-KW"/>
</dbReference>
<dbReference type="InterPro" id="IPR001387">
    <property type="entry name" value="Cro/C1-type_HTH"/>
</dbReference>
<organism evidence="3 4">
    <name type="scientific">Neobittarella massiliensis</name>
    <name type="common">ex Bilen et al. 2018</name>
    <dbReference type="NCBI Taxonomy" id="2041842"/>
    <lineage>
        <taxon>Bacteria</taxon>
        <taxon>Bacillati</taxon>
        <taxon>Bacillota</taxon>
        <taxon>Clostridia</taxon>
        <taxon>Eubacteriales</taxon>
        <taxon>Oscillospiraceae</taxon>
        <taxon>Neobittarella (ex Bilen et al. 2018)</taxon>
    </lineage>
</organism>
<name>A0A8J6LVP3_9FIRM</name>
<accession>A0A8J6LVP3</accession>
<keyword evidence="4" id="KW-1185">Reference proteome</keyword>
<dbReference type="PANTHER" id="PTHR46558">
    <property type="entry name" value="TRACRIPTIONAL REGULATORY PROTEIN-RELATED-RELATED"/>
    <property type="match status" value="1"/>
</dbReference>
<dbReference type="InterPro" id="IPR010982">
    <property type="entry name" value="Lambda_DNA-bd_dom_sf"/>
</dbReference>
<sequence length="71" mass="8128">MKNRMRDLREDHDLSQRQVAAALGITQRKYSYIETGTQPLTEDILVGLAHFYGVSTDYILRLTDDAQSGRK</sequence>
<dbReference type="PROSITE" id="PS50943">
    <property type="entry name" value="HTH_CROC1"/>
    <property type="match status" value="1"/>
</dbReference>